<dbReference type="Pfam" id="PF09148">
    <property type="entry name" value="DUF1934"/>
    <property type="match status" value="1"/>
</dbReference>
<dbReference type="SUPFAM" id="SSF50814">
    <property type="entry name" value="Lipocalins"/>
    <property type="match status" value="1"/>
</dbReference>
<proteinExistence type="predicted"/>
<reference evidence="1 2" key="1">
    <citation type="submission" date="2017-04" db="EMBL/GenBank/DDBJ databases">
        <authorList>
            <person name="Afonso C.L."/>
            <person name="Miller P.J."/>
            <person name="Scott M.A."/>
            <person name="Spackman E."/>
            <person name="Goraichik I."/>
            <person name="Dimitrov K.M."/>
            <person name="Suarez D.L."/>
            <person name="Swayne D.E."/>
        </authorList>
    </citation>
    <scope>NUCLEOTIDE SEQUENCE [LARGE SCALE GENOMIC DNA]</scope>
    <source>
        <strain evidence="1 2">11</strain>
    </source>
</reference>
<dbReference type="STRING" id="1852522.SAMN06295960_4771"/>
<keyword evidence="2" id="KW-1185">Reference proteome</keyword>
<protein>
    <submittedName>
        <fullName evidence="1">Uncharacterized beta-barrel protein YwiB, DUF1934 family</fullName>
    </submittedName>
</protein>
<dbReference type="AlphaFoldDB" id="A0A1X7LXU9"/>
<dbReference type="Gene3D" id="2.40.128.20">
    <property type="match status" value="1"/>
</dbReference>
<name>A0A1X7LXU9_9BACL</name>
<dbReference type="EMBL" id="FXAZ01000010">
    <property type="protein sequence ID" value="SMG58685.1"/>
    <property type="molecule type" value="Genomic_DNA"/>
</dbReference>
<dbReference type="OrthoDB" id="2641675at2"/>
<organism evidence="1 2">
    <name type="scientific">Paenibacillus aquistagni</name>
    <dbReference type="NCBI Taxonomy" id="1852522"/>
    <lineage>
        <taxon>Bacteria</taxon>
        <taxon>Bacillati</taxon>
        <taxon>Bacillota</taxon>
        <taxon>Bacilli</taxon>
        <taxon>Bacillales</taxon>
        <taxon>Paenibacillaceae</taxon>
        <taxon>Paenibacillus</taxon>
    </lineage>
</organism>
<accession>A0A1X7LXU9</accession>
<dbReference type="Proteomes" id="UP000193834">
    <property type="component" value="Unassembled WGS sequence"/>
</dbReference>
<dbReference type="RefSeq" id="WP_085498723.1">
    <property type="nucleotide sequence ID" value="NZ_FXAZ01000010.1"/>
</dbReference>
<dbReference type="InterPro" id="IPR015231">
    <property type="entry name" value="DUF1934"/>
</dbReference>
<sequence>MMGLKPNKLRVRLLLTSIQSHERVEQQLEGDLYLKGSSFYLRYVEPALEEENSQDSPISSKDSSSDHKPIAVMLKLGQDEWKLTRSGAVQSEMSFALHRSLPGRYISKVMAFRLETKTTRMVREDRDWLLPDGQVLRYPAFIAWTYELYVHEQNTGQFQLELSIEPMNGAKEEEHNNE</sequence>
<evidence type="ECO:0000313" key="1">
    <source>
        <dbReference type="EMBL" id="SMG58685.1"/>
    </source>
</evidence>
<evidence type="ECO:0000313" key="2">
    <source>
        <dbReference type="Proteomes" id="UP000193834"/>
    </source>
</evidence>
<dbReference type="InterPro" id="IPR012674">
    <property type="entry name" value="Calycin"/>
</dbReference>
<gene>
    <name evidence="1" type="ORF">SAMN06295960_4771</name>
</gene>